<feature type="domain" description="DZIP3-like HEPN" evidence="1">
    <location>
        <begin position="34"/>
        <end position="164"/>
    </location>
</feature>
<reference evidence="2" key="1">
    <citation type="submission" date="2021-03" db="EMBL/GenBank/DDBJ databases">
        <authorList>
            <person name="Bekaert M."/>
        </authorList>
    </citation>
    <scope>NUCLEOTIDE SEQUENCE</scope>
</reference>
<organism evidence="2 3">
    <name type="scientific">Mytilus edulis</name>
    <name type="common">Blue mussel</name>
    <dbReference type="NCBI Taxonomy" id="6550"/>
    <lineage>
        <taxon>Eukaryota</taxon>
        <taxon>Metazoa</taxon>
        <taxon>Spiralia</taxon>
        <taxon>Lophotrochozoa</taxon>
        <taxon>Mollusca</taxon>
        <taxon>Bivalvia</taxon>
        <taxon>Autobranchia</taxon>
        <taxon>Pteriomorphia</taxon>
        <taxon>Mytilida</taxon>
        <taxon>Mytiloidea</taxon>
        <taxon>Mytilidae</taxon>
        <taxon>Mytilinae</taxon>
        <taxon>Mytilus</taxon>
    </lineage>
</organism>
<dbReference type="AlphaFoldDB" id="A0A8S3UH12"/>
<name>A0A8S3UH12_MYTED</name>
<comment type="caution">
    <text evidence="2">The sequence shown here is derived from an EMBL/GenBank/DDBJ whole genome shotgun (WGS) entry which is preliminary data.</text>
</comment>
<accession>A0A8S3UH12</accession>
<protein>
    <recommendedName>
        <fullName evidence="1">DZIP3-like HEPN domain-containing protein</fullName>
    </recommendedName>
</protein>
<keyword evidence="3" id="KW-1185">Reference proteome</keyword>
<sequence length="197" mass="22533">MTEFETSNYIKILLLVFTISRKAVRKKFDYEFDPKVLHETLRSSKKTLTRLQQGKHINKDQLKSITQSEASSADFDLTLMIILLKNLADIPIGDELPVHGNTSKAADITRIKFYRNFIAHNTDAAICEVDFKSYWADIEQAVLRLSDNTLAAECEKLKLQEFQPTEIGKCLKILSRLGDLEENQSHVTQEIADMKIN</sequence>
<evidence type="ECO:0000313" key="3">
    <source>
        <dbReference type="Proteomes" id="UP000683360"/>
    </source>
</evidence>
<evidence type="ECO:0000259" key="1">
    <source>
        <dbReference type="Pfam" id="PF18738"/>
    </source>
</evidence>
<dbReference type="EMBL" id="CAJPWZ010002768">
    <property type="protein sequence ID" value="CAG2245339.1"/>
    <property type="molecule type" value="Genomic_DNA"/>
</dbReference>
<dbReference type="OrthoDB" id="6367890at2759"/>
<dbReference type="Proteomes" id="UP000683360">
    <property type="component" value="Unassembled WGS sequence"/>
</dbReference>
<gene>
    <name evidence="2" type="ORF">MEDL_57329</name>
</gene>
<evidence type="ECO:0000313" key="2">
    <source>
        <dbReference type="EMBL" id="CAG2245339.1"/>
    </source>
</evidence>
<proteinExistence type="predicted"/>
<dbReference type="InterPro" id="IPR041249">
    <property type="entry name" value="HEPN_DZIP3"/>
</dbReference>
<dbReference type="Pfam" id="PF18738">
    <property type="entry name" value="HEPN_DZIP3"/>
    <property type="match status" value="1"/>
</dbReference>